<evidence type="ECO:0000256" key="3">
    <source>
        <dbReference type="ARBA" id="ARBA00023002"/>
    </source>
</evidence>
<dbReference type="PIRSF" id="PIRSF000303">
    <property type="entry name" value="Glutathion_perox"/>
    <property type="match status" value="1"/>
</dbReference>
<dbReference type="PANTHER" id="PTHR11592:SF78">
    <property type="entry name" value="GLUTATHIONE PEROXIDASE"/>
    <property type="match status" value="1"/>
</dbReference>
<dbReference type="Proteomes" id="UP000305041">
    <property type="component" value="Unassembled WGS sequence"/>
</dbReference>
<dbReference type="Pfam" id="PF00255">
    <property type="entry name" value="GSHPx"/>
    <property type="match status" value="1"/>
</dbReference>
<dbReference type="PANTHER" id="PTHR11592">
    <property type="entry name" value="GLUTATHIONE PEROXIDASE"/>
    <property type="match status" value="1"/>
</dbReference>
<keyword evidence="2 4" id="KW-0575">Peroxidase</keyword>
<sequence length="173" mass="19230">MARVLLLIAFIVAGFQVKALDLDASFESIDGGTLTLSQWDGQTVLVVNTASRCGYTYQYSGLQTLYDSYRARGLVVLAVPSNDFKQELASNAEVQDFCDLQYEIDMPMTGLSHVKGPQAHPFFKSLKEETGFVPNWNFNKVLIAPDGNVSATYRASTKPNSLRLLRDLERVLK</sequence>
<keyword evidence="3 4" id="KW-0560">Oxidoreductase</keyword>
<dbReference type="EMBL" id="VAUA01000014">
    <property type="protein sequence ID" value="TLP56021.1"/>
    <property type="molecule type" value="Genomic_DNA"/>
</dbReference>
<gene>
    <name evidence="5" type="ORF">FEE96_22325</name>
</gene>
<evidence type="ECO:0000256" key="1">
    <source>
        <dbReference type="ARBA" id="ARBA00006926"/>
    </source>
</evidence>
<proteinExistence type="inferred from homology"/>
<evidence type="ECO:0000313" key="6">
    <source>
        <dbReference type="Proteomes" id="UP000305041"/>
    </source>
</evidence>
<comment type="caution">
    <text evidence="5">The sequence shown here is derived from an EMBL/GenBank/DDBJ whole genome shotgun (WGS) entry which is preliminary data.</text>
</comment>
<keyword evidence="6" id="KW-1185">Reference proteome</keyword>
<dbReference type="PRINTS" id="PR01011">
    <property type="entry name" value="GLUTPROXDASE"/>
</dbReference>
<dbReference type="SUPFAM" id="SSF52833">
    <property type="entry name" value="Thioredoxin-like"/>
    <property type="match status" value="1"/>
</dbReference>
<evidence type="ECO:0000256" key="4">
    <source>
        <dbReference type="RuleBase" id="RU000499"/>
    </source>
</evidence>
<dbReference type="PROSITE" id="PS51355">
    <property type="entry name" value="GLUTATHIONE_PEROXID_3"/>
    <property type="match status" value="1"/>
</dbReference>
<evidence type="ECO:0000313" key="5">
    <source>
        <dbReference type="EMBL" id="TLP56021.1"/>
    </source>
</evidence>
<dbReference type="InterPro" id="IPR000889">
    <property type="entry name" value="Glutathione_peroxidase"/>
</dbReference>
<reference evidence="5 6" key="1">
    <citation type="submission" date="2019-05" db="EMBL/GenBank/DDBJ databases">
        <title>Draft genome sequence of Pelagicola sp. DSW4-44.</title>
        <authorList>
            <person name="Oh J."/>
        </authorList>
    </citation>
    <scope>NUCLEOTIDE SEQUENCE [LARGE SCALE GENOMIC DNA]</scope>
    <source>
        <strain evidence="5 6">DSW4-44</strain>
    </source>
</reference>
<dbReference type="RefSeq" id="WP_138165331.1">
    <property type="nucleotide sequence ID" value="NZ_VAUA01000014.1"/>
</dbReference>
<dbReference type="PROSITE" id="PS00460">
    <property type="entry name" value="GLUTATHIONE_PEROXID_1"/>
    <property type="match status" value="1"/>
</dbReference>
<dbReference type="CDD" id="cd00340">
    <property type="entry name" value="GSH_Peroxidase"/>
    <property type="match status" value="1"/>
</dbReference>
<dbReference type="Gene3D" id="3.40.30.10">
    <property type="entry name" value="Glutaredoxin"/>
    <property type="match status" value="1"/>
</dbReference>
<dbReference type="InterPro" id="IPR036249">
    <property type="entry name" value="Thioredoxin-like_sf"/>
</dbReference>
<comment type="similarity">
    <text evidence="1 4">Belongs to the glutathione peroxidase family.</text>
</comment>
<protein>
    <recommendedName>
        <fullName evidence="4">Glutathione peroxidase</fullName>
    </recommendedName>
</protein>
<dbReference type="InterPro" id="IPR029759">
    <property type="entry name" value="GPX_AS"/>
</dbReference>
<organism evidence="5 6">
    <name type="scientific">Parasedimentitalea maritima</name>
    <dbReference type="NCBI Taxonomy" id="2578117"/>
    <lineage>
        <taxon>Bacteria</taxon>
        <taxon>Pseudomonadati</taxon>
        <taxon>Pseudomonadota</taxon>
        <taxon>Alphaproteobacteria</taxon>
        <taxon>Rhodobacterales</taxon>
        <taxon>Paracoccaceae</taxon>
        <taxon>Parasedimentitalea</taxon>
    </lineage>
</organism>
<name>A0ABY2UP20_9RHOB</name>
<dbReference type="GO" id="GO:0004601">
    <property type="term" value="F:peroxidase activity"/>
    <property type="evidence" value="ECO:0007669"/>
    <property type="project" value="UniProtKB-KW"/>
</dbReference>
<accession>A0ABY2UP20</accession>
<evidence type="ECO:0000256" key="2">
    <source>
        <dbReference type="ARBA" id="ARBA00022559"/>
    </source>
</evidence>